<keyword evidence="1" id="KW-0472">Membrane</keyword>
<feature type="transmembrane region" description="Helical" evidence="1">
    <location>
        <begin position="32"/>
        <end position="49"/>
    </location>
</feature>
<evidence type="ECO:0000256" key="1">
    <source>
        <dbReference type="SAM" id="Phobius"/>
    </source>
</evidence>
<dbReference type="EMBL" id="JBHSEI010000002">
    <property type="protein sequence ID" value="MFC4637835.1"/>
    <property type="molecule type" value="Genomic_DNA"/>
</dbReference>
<evidence type="ECO:0000313" key="2">
    <source>
        <dbReference type="EMBL" id="MFC4637835.1"/>
    </source>
</evidence>
<reference evidence="3" key="1">
    <citation type="journal article" date="2019" name="Int. J. Syst. Evol. Microbiol.">
        <title>The Global Catalogue of Microorganisms (GCM) 10K type strain sequencing project: providing services to taxonomists for standard genome sequencing and annotation.</title>
        <authorList>
            <consortium name="The Broad Institute Genomics Platform"/>
            <consortium name="The Broad Institute Genome Sequencing Center for Infectious Disease"/>
            <person name="Wu L."/>
            <person name="Ma J."/>
        </authorList>
    </citation>
    <scope>NUCLEOTIDE SEQUENCE [LARGE SCALE GENOMIC DNA]</scope>
    <source>
        <strain evidence="3">CCUG 55995</strain>
    </source>
</reference>
<keyword evidence="1" id="KW-1133">Transmembrane helix</keyword>
<evidence type="ECO:0000313" key="3">
    <source>
        <dbReference type="Proteomes" id="UP001595952"/>
    </source>
</evidence>
<accession>A0ABV9I946</accession>
<dbReference type="Proteomes" id="UP001595952">
    <property type="component" value="Unassembled WGS sequence"/>
</dbReference>
<keyword evidence="3" id="KW-1185">Reference proteome</keyword>
<organism evidence="2 3">
    <name type="scientific">Deinococcus hohokamensis</name>
    <dbReference type="NCBI Taxonomy" id="309883"/>
    <lineage>
        <taxon>Bacteria</taxon>
        <taxon>Thermotogati</taxon>
        <taxon>Deinococcota</taxon>
        <taxon>Deinococci</taxon>
        <taxon>Deinococcales</taxon>
        <taxon>Deinococcaceae</taxon>
        <taxon>Deinococcus</taxon>
    </lineage>
</organism>
<keyword evidence="1" id="KW-0812">Transmembrane</keyword>
<comment type="caution">
    <text evidence="2">The sequence shown here is derived from an EMBL/GenBank/DDBJ whole genome shotgun (WGS) entry which is preliminary data.</text>
</comment>
<protein>
    <submittedName>
        <fullName evidence="2">Uncharacterized protein</fullName>
    </submittedName>
</protein>
<name>A0ABV9I946_9DEIO</name>
<proteinExistence type="predicted"/>
<gene>
    <name evidence="2" type="ORF">ACFO0D_05725</name>
</gene>
<sequence length="65" mass="7078">MAWSLTASGLVLSWSVLSSLESATTSVVLELVLLEGLALALLMAGLHLTGRQLSHWVQLGRQEWF</sequence>
<dbReference type="RefSeq" id="WP_380060864.1">
    <property type="nucleotide sequence ID" value="NZ_JBHSEI010000002.1"/>
</dbReference>